<accession>A0AAD3D1B6</accession>
<comment type="caution">
    <text evidence="2">The sequence shown here is derived from an EMBL/GenBank/DDBJ whole genome shotgun (WGS) entry which is preliminary data.</text>
</comment>
<proteinExistence type="predicted"/>
<dbReference type="AlphaFoldDB" id="A0AAD3D1B6"/>
<dbReference type="Gene3D" id="1.25.10.10">
    <property type="entry name" value="Leucine-rich Repeat Variant"/>
    <property type="match status" value="1"/>
</dbReference>
<reference evidence="2 3" key="1">
    <citation type="journal article" date="2021" name="Sci. Rep.">
        <title>The genome of the diatom Chaetoceros tenuissimus carries an ancient integrated fragment of an extant virus.</title>
        <authorList>
            <person name="Hongo Y."/>
            <person name="Kimura K."/>
            <person name="Takaki Y."/>
            <person name="Yoshida Y."/>
            <person name="Baba S."/>
            <person name="Kobayashi G."/>
            <person name="Nagasaki K."/>
            <person name="Hano T."/>
            <person name="Tomaru Y."/>
        </authorList>
    </citation>
    <scope>NUCLEOTIDE SEQUENCE [LARGE SCALE GENOMIC DNA]</scope>
    <source>
        <strain evidence="2 3">NIES-3715</strain>
    </source>
</reference>
<gene>
    <name evidence="2" type="ORF">CTEN210_12513</name>
</gene>
<protein>
    <submittedName>
        <fullName evidence="2">Uncharacterized protein</fullName>
    </submittedName>
</protein>
<evidence type="ECO:0000313" key="3">
    <source>
        <dbReference type="Proteomes" id="UP001054902"/>
    </source>
</evidence>
<dbReference type="InterPro" id="IPR016024">
    <property type="entry name" value="ARM-type_fold"/>
</dbReference>
<evidence type="ECO:0000256" key="1">
    <source>
        <dbReference type="SAM" id="MobiDB-lite"/>
    </source>
</evidence>
<dbReference type="InterPro" id="IPR011989">
    <property type="entry name" value="ARM-like"/>
</dbReference>
<keyword evidence="3" id="KW-1185">Reference proteome</keyword>
<feature type="region of interest" description="Disordered" evidence="1">
    <location>
        <begin position="1"/>
        <end position="98"/>
    </location>
</feature>
<dbReference type="Proteomes" id="UP001054902">
    <property type="component" value="Unassembled WGS sequence"/>
</dbReference>
<organism evidence="2 3">
    <name type="scientific">Chaetoceros tenuissimus</name>
    <dbReference type="NCBI Taxonomy" id="426638"/>
    <lineage>
        <taxon>Eukaryota</taxon>
        <taxon>Sar</taxon>
        <taxon>Stramenopiles</taxon>
        <taxon>Ochrophyta</taxon>
        <taxon>Bacillariophyta</taxon>
        <taxon>Coscinodiscophyceae</taxon>
        <taxon>Chaetocerotophycidae</taxon>
        <taxon>Chaetocerotales</taxon>
        <taxon>Chaetocerotaceae</taxon>
        <taxon>Chaetoceros</taxon>
    </lineage>
</organism>
<dbReference type="EMBL" id="BLLK01000051">
    <property type="protein sequence ID" value="GFH56037.1"/>
    <property type="molecule type" value="Genomic_DNA"/>
</dbReference>
<dbReference type="SUPFAM" id="SSF48371">
    <property type="entry name" value="ARM repeat"/>
    <property type="match status" value="1"/>
</dbReference>
<evidence type="ECO:0000313" key="2">
    <source>
        <dbReference type="EMBL" id="GFH56037.1"/>
    </source>
</evidence>
<sequence>MKLIVSNGAIATASKPFGQLRREKESVSEDQDIPHPLEEKFGVTSSSSLSSKPSNPLEQQGSNETKRDNSPLVTPSPSLILSEESRDSSSCTIPLRGQLKRHRSSETLLVNAIAKRPGSSSESGETNATFQYVQRSGRDFVKKVVERLRDLIPENPNDAEQDKSQQEKRTNEINEKFVALYGYATDEYYRIILGRYGAIQVAVDALTVFSDIELVQASGILLLTSLCRRHSGNTMKIIEIGGIRSIIEAVKRNSESKTICSMAINCLFELTNSFDLATLFLSKMHDAQDVIESIDPNILTCDSPQKRLKLLSILSALKVKV</sequence>
<name>A0AAD3D1B6_9STRA</name>
<feature type="compositionally biased region" description="Basic and acidic residues" evidence="1">
    <location>
        <begin position="20"/>
        <end position="41"/>
    </location>
</feature>
<feature type="compositionally biased region" description="Low complexity" evidence="1">
    <location>
        <begin position="45"/>
        <end position="54"/>
    </location>
</feature>